<dbReference type="InterPro" id="IPR011990">
    <property type="entry name" value="TPR-like_helical_dom_sf"/>
</dbReference>
<evidence type="ECO:0000313" key="13">
    <source>
        <dbReference type="Proteomes" id="UP001652504"/>
    </source>
</evidence>
<keyword evidence="13" id="KW-1185">Reference proteome</keyword>
<organism evidence="12 13">
    <name type="scientific">Fluctibacter corallii</name>
    <dbReference type="NCBI Taxonomy" id="2984329"/>
    <lineage>
        <taxon>Bacteria</taxon>
        <taxon>Pseudomonadati</taxon>
        <taxon>Pseudomonadota</taxon>
        <taxon>Gammaproteobacteria</taxon>
        <taxon>Alteromonadales</taxon>
        <taxon>Alteromonadaceae</taxon>
        <taxon>Fluctibacter</taxon>
    </lineage>
</organism>
<dbReference type="SMART" id="SM00028">
    <property type="entry name" value="TPR"/>
    <property type="match status" value="2"/>
</dbReference>
<dbReference type="SUPFAM" id="SSF48452">
    <property type="entry name" value="TPR-like"/>
    <property type="match status" value="1"/>
</dbReference>
<comment type="pathway">
    <text evidence="3">Porphyrin-containing compound metabolism; protoheme biosynthesis.</text>
</comment>
<evidence type="ECO:0000256" key="6">
    <source>
        <dbReference type="ARBA" id="ARBA00022692"/>
    </source>
</evidence>
<keyword evidence="6 10" id="KW-0812">Transmembrane</keyword>
<proteinExistence type="predicted"/>
<evidence type="ECO:0000259" key="11">
    <source>
        <dbReference type="Pfam" id="PF07219"/>
    </source>
</evidence>
<dbReference type="NCBIfam" id="TIGR00540">
    <property type="entry name" value="TPR_hemY_coli"/>
    <property type="match status" value="1"/>
</dbReference>
<dbReference type="InterPro" id="IPR010817">
    <property type="entry name" value="HemY_N"/>
</dbReference>
<evidence type="ECO:0000256" key="8">
    <source>
        <dbReference type="ARBA" id="ARBA00023136"/>
    </source>
</evidence>
<evidence type="ECO:0000256" key="9">
    <source>
        <dbReference type="ARBA" id="ARBA00023244"/>
    </source>
</evidence>
<sequence length="390" mass="43536">MKRLFVLAILFATISMGLVYGPRLDTYDGYILIVMENGTLQLSIFGAFLTLLGLVLAVWVTYRLVKVIWNVLFNTQKWLANLGHVNRQKALAQGVGALMNAHPKEAIALLEKVRGADLNGLQLLALGHAYQLNGQNQEAETAFEEATTHSYTSLRALESLYTLYLQIGTPNRILLDIPNRNKQTTSQPAIIQLHANALLNLGKWDTLEDALNKWKKPLAEHYAYYKQAALKGRLSEVASKEGAIQLNQTWEALPRKTRKDPAQQVAYVQQLIEQGMHHDAEAKLLAFTAKQDDVSQFLPLFKQLQLASPTASIKQLEKWIKVEGNNPQLYSALGHLAFHSHDFILAEKALAKAIALSEDREDIALLAQIKEQSHQNDAALALYKRSTPAS</sequence>
<evidence type="ECO:0000256" key="2">
    <source>
        <dbReference type="ARBA" id="ARBA00004429"/>
    </source>
</evidence>
<name>A0ABT3ABY3_9ALTE</name>
<dbReference type="Pfam" id="PF07219">
    <property type="entry name" value="HemY_N"/>
    <property type="match status" value="1"/>
</dbReference>
<keyword evidence="7 10" id="KW-1133">Transmembrane helix</keyword>
<keyword evidence="8 10" id="KW-0472">Membrane</keyword>
<evidence type="ECO:0000256" key="3">
    <source>
        <dbReference type="ARBA" id="ARBA00004744"/>
    </source>
</evidence>
<dbReference type="Gene3D" id="1.25.40.10">
    <property type="entry name" value="Tetratricopeptide repeat domain"/>
    <property type="match status" value="1"/>
</dbReference>
<comment type="subcellular location">
    <subcellularLocation>
        <location evidence="2">Cell inner membrane</location>
        <topology evidence="2">Multi-pass membrane protein</topology>
    </subcellularLocation>
</comment>
<feature type="transmembrane region" description="Helical" evidence="10">
    <location>
        <begin position="41"/>
        <end position="62"/>
    </location>
</feature>
<evidence type="ECO:0000256" key="1">
    <source>
        <dbReference type="ARBA" id="ARBA00002962"/>
    </source>
</evidence>
<evidence type="ECO:0000256" key="7">
    <source>
        <dbReference type="ARBA" id="ARBA00022989"/>
    </source>
</evidence>
<keyword evidence="4" id="KW-1003">Cell membrane</keyword>
<reference evidence="12 13" key="1">
    <citation type="submission" date="2022-10" db="EMBL/GenBank/DDBJ databases">
        <title>Aestuariibacter sp. AA17 isolated from Montipora capitata coral fragment.</title>
        <authorList>
            <person name="Emsley S.A."/>
            <person name="Pfannmuller K.M."/>
            <person name="Loughran R.M."/>
            <person name="Shlafstein M."/>
            <person name="Papke E."/>
            <person name="Saw J.H."/>
            <person name="Ushijima B."/>
            <person name="Videau P."/>
        </authorList>
    </citation>
    <scope>NUCLEOTIDE SEQUENCE [LARGE SCALE GENOMIC DNA]</scope>
    <source>
        <strain evidence="12 13">AA17</strain>
    </source>
</reference>
<evidence type="ECO:0000256" key="5">
    <source>
        <dbReference type="ARBA" id="ARBA00022519"/>
    </source>
</evidence>
<comment type="caution">
    <text evidence="12">The sequence shown here is derived from an EMBL/GenBank/DDBJ whole genome shotgun (WGS) entry which is preliminary data.</text>
</comment>
<keyword evidence="5" id="KW-0997">Cell inner membrane</keyword>
<gene>
    <name evidence="12" type="ORF">OE749_15920</name>
</gene>
<comment type="function">
    <text evidence="1">Involved in a late step of protoheme IX synthesis.</text>
</comment>
<evidence type="ECO:0000256" key="4">
    <source>
        <dbReference type="ARBA" id="ARBA00022475"/>
    </source>
</evidence>
<protein>
    <recommendedName>
        <fullName evidence="11">HemY N-terminal domain-containing protein</fullName>
    </recommendedName>
</protein>
<accession>A0ABT3ABY3</accession>
<dbReference type="InterPro" id="IPR019734">
    <property type="entry name" value="TPR_rpt"/>
</dbReference>
<dbReference type="Proteomes" id="UP001652504">
    <property type="component" value="Unassembled WGS sequence"/>
</dbReference>
<dbReference type="InterPro" id="IPR005254">
    <property type="entry name" value="Heme_biosyn_assoc_TPR_pro"/>
</dbReference>
<evidence type="ECO:0000256" key="10">
    <source>
        <dbReference type="SAM" id="Phobius"/>
    </source>
</evidence>
<evidence type="ECO:0000313" key="12">
    <source>
        <dbReference type="EMBL" id="MCV2886180.1"/>
    </source>
</evidence>
<keyword evidence="9" id="KW-0627">Porphyrin biosynthesis</keyword>
<feature type="domain" description="HemY N-terminal" evidence="11">
    <location>
        <begin position="29"/>
        <end position="131"/>
    </location>
</feature>
<dbReference type="RefSeq" id="WP_263713469.1">
    <property type="nucleotide sequence ID" value="NZ_JAOWKX010000009.1"/>
</dbReference>
<dbReference type="EMBL" id="JAOWKX010000009">
    <property type="protein sequence ID" value="MCV2886180.1"/>
    <property type="molecule type" value="Genomic_DNA"/>
</dbReference>